<name>A0A9W6TLT0_9STRA</name>
<accession>A0A9W6TLT0</accession>
<organism evidence="1 2">
    <name type="scientific">Phytophthora lilii</name>
    <dbReference type="NCBI Taxonomy" id="2077276"/>
    <lineage>
        <taxon>Eukaryota</taxon>
        <taxon>Sar</taxon>
        <taxon>Stramenopiles</taxon>
        <taxon>Oomycota</taxon>
        <taxon>Peronosporomycetes</taxon>
        <taxon>Peronosporales</taxon>
        <taxon>Peronosporaceae</taxon>
        <taxon>Phytophthora</taxon>
    </lineage>
</organism>
<keyword evidence="2" id="KW-1185">Reference proteome</keyword>
<evidence type="ECO:0000313" key="1">
    <source>
        <dbReference type="EMBL" id="GMF15868.1"/>
    </source>
</evidence>
<protein>
    <submittedName>
        <fullName evidence="1">Unnamed protein product</fullName>
    </submittedName>
</protein>
<sequence length="254" mass="29061">MEPPPHFPISPASPSIAQPASTSRALQELHNEQQVCSAMNLLHKFQKKGFVVMYRAVSDDVTDHLRSLARENQNLWVHETWDDALTDDNRVRALVPEETARALSEDLQRFYLTFFPDSSVAEWQFLKTVAGAPNQLVRRQFPSDPLGEEKIKPMSVPGSLFIATQDNTYIYGYGWSHNVAMVSDRQLITLNKGDLVLLRGDFIHTRGGSRSNNVCVHAFVNNALYERPLYQPPEFVTLVDDTRWIEEHFCFVWN</sequence>
<dbReference type="AlphaFoldDB" id="A0A9W6TLT0"/>
<gene>
    <name evidence="1" type="ORF">Plil01_000554300</name>
</gene>
<comment type="caution">
    <text evidence="1">The sequence shown here is derived from an EMBL/GenBank/DDBJ whole genome shotgun (WGS) entry which is preliminary data.</text>
</comment>
<dbReference type="Proteomes" id="UP001165083">
    <property type="component" value="Unassembled WGS sequence"/>
</dbReference>
<reference evidence="1" key="1">
    <citation type="submission" date="2023-04" db="EMBL/GenBank/DDBJ databases">
        <title>Phytophthora lilii NBRC 32176.</title>
        <authorList>
            <person name="Ichikawa N."/>
            <person name="Sato H."/>
            <person name="Tonouchi N."/>
        </authorList>
    </citation>
    <scope>NUCLEOTIDE SEQUENCE</scope>
    <source>
        <strain evidence="1">NBRC 32176</strain>
    </source>
</reference>
<proteinExistence type="predicted"/>
<dbReference type="OrthoDB" id="127841at2759"/>
<dbReference type="EMBL" id="BSXW01000232">
    <property type="protein sequence ID" value="GMF15868.1"/>
    <property type="molecule type" value="Genomic_DNA"/>
</dbReference>
<evidence type="ECO:0000313" key="2">
    <source>
        <dbReference type="Proteomes" id="UP001165083"/>
    </source>
</evidence>